<feature type="compositionally biased region" description="Basic and acidic residues" evidence="1">
    <location>
        <begin position="1"/>
        <end position="15"/>
    </location>
</feature>
<accession>A0A7S2R8P8</accession>
<gene>
    <name evidence="2" type="ORF">RMAR1173_LOCUS1907</name>
</gene>
<dbReference type="AlphaFoldDB" id="A0A7S2R8P8"/>
<name>A0A7S2R8P8_9STRA</name>
<feature type="region of interest" description="Disordered" evidence="1">
    <location>
        <begin position="60"/>
        <end position="83"/>
    </location>
</feature>
<evidence type="ECO:0000256" key="1">
    <source>
        <dbReference type="SAM" id="MobiDB-lite"/>
    </source>
</evidence>
<reference evidence="2" key="1">
    <citation type="submission" date="2021-01" db="EMBL/GenBank/DDBJ databases">
        <authorList>
            <person name="Corre E."/>
            <person name="Pelletier E."/>
            <person name="Niang G."/>
            <person name="Scheremetjew M."/>
            <person name="Finn R."/>
            <person name="Kale V."/>
            <person name="Holt S."/>
            <person name="Cochrane G."/>
            <person name="Meng A."/>
            <person name="Brown T."/>
            <person name="Cohen L."/>
        </authorList>
    </citation>
    <scope>NUCLEOTIDE SEQUENCE</scope>
    <source>
        <strain evidence="2">CCMP1243</strain>
    </source>
</reference>
<feature type="region of interest" description="Disordered" evidence="1">
    <location>
        <begin position="1"/>
        <end position="22"/>
    </location>
</feature>
<sequence>MDEQEIIRRDQEQHPECSYSISSSQSCQMVNGETSCETIRRVLRLCPSQAPCEIFRNKETTQRDAGAEAPLFGTPGMAGRLPQDDMEKEMQGMLKEFSSASTPLFPLLPVSSEASNHAGFPQGTLACLD</sequence>
<protein>
    <submittedName>
        <fullName evidence="2">Uncharacterized protein</fullName>
    </submittedName>
</protein>
<evidence type="ECO:0000313" key="2">
    <source>
        <dbReference type="EMBL" id="CAD9663897.1"/>
    </source>
</evidence>
<organism evidence="2">
    <name type="scientific">Rhizochromulina marina</name>
    <dbReference type="NCBI Taxonomy" id="1034831"/>
    <lineage>
        <taxon>Eukaryota</taxon>
        <taxon>Sar</taxon>
        <taxon>Stramenopiles</taxon>
        <taxon>Ochrophyta</taxon>
        <taxon>Dictyochophyceae</taxon>
        <taxon>Rhizochromulinales</taxon>
        <taxon>Rhizochromulina</taxon>
    </lineage>
</organism>
<proteinExistence type="predicted"/>
<dbReference type="EMBL" id="HBHJ01002999">
    <property type="protein sequence ID" value="CAD9663897.1"/>
    <property type="molecule type" value="Transcribed_RNA"/>
</dbReference>